<gene>
    <name evidence="1" type="ORF">PLOB_00009253</name>
</gene>
<dbReference type="EMBL" id="CALNXK010000145">
    <property type="protein sequence ID" value="CAH3168450.1"/>
    <property type="molecule type" value="Genomic_DNA"/>
</dbReference>
<accession>A0ABN8QTP8</accession>
<proteinExistence type="predicted"/>
<comment type="caution">
    <text evidence="1">The sequence shown here is derived from an EMBL/GenBank/DDBJ whole genome shotgun (WGS) entry which is preliminary data.</text>
</comment>
<reference evidence="1 2" key="1">
    <citation type="submission" date="2022-05" db="EMBL/GenBank/DDBJ databases">
        <authorList>
            <consortium name="Genoscope - CEA"/>
            <person name="William W."/>
        </authorList>
    </citation>
    <scope>NUCLEOTIDE SEQUENCE [LARGE SCALE GENOMIC DNA]</scope>
</reference>
<dbReference type="Proteomes" id="UP001159405">
    <property type="component" value="Unassembled WGS sequence"/>
</dbReference>
<sequence>MSDHDAVICNVNLRANPPANPKWNVYLYKRADMEGLRRKLKERFELFEASRPETKSIRANWDHLKADIYNSINEFIPQRTLKNKRSPPWCNANIGRLIRKKQRCYNPARRNGKEQVWRRFRHPRKLVHTELQLAHQQYVNSLLDIDEADPIHDHAKAGITKLF</sequence>
<evidence type="ECO:0000313" key="2">
    <source>
        <dbReference type="Proteomes" id="UP001159405"/>
    </source>
</evidence>
<evidence type="ECO:0000313" key="1">
    <source>
        <dbReference type="EMBL" id="CAH3168450.1"/>
    </source>
</evidence>
<protein>
    <submittedName>
        <fullName evidence="1">Uncharacterized protein</fullName>
    </submittedName>
</protein>
<name>A0ABN8QTP8_9CNID</name>
<dbReference type="PANTHER" id="PTHR33395">
    <property type="entry name" value="TRANSCRIPTASE, PUTATIVE-RELATED-RELATED"/>
    <property type="match status" value="1"/>
</dbReference>
<dbReference type="PANTHER" id="PTHR33395:SF22">
    <property type="entry name" value="REVERSE TRANSCRIPTASE DOMAIN-CONTAINING PROTEIN"/>
    <property type="match status" value="1"/>
</dbReference>
<organism evidence="1 2">
    <name type="scientific">Porites lobata</name>
    <dbReference type="NCBI Taxonomy" id="104759"/>
    <lineage>
        <taxon>Eukaryota</taxon>
        <taxon>Metazoa</taxon>
        <taxon>Cnidaria</taxon>
        <taxon>Anthozoa</taxon>
        <taxon>Hexacorallia</taxon>
        <taxon>Scleractinia</taxon>
        <taxon>Fungiina</taxon>
        <taxon>Poritidae</taxon>
        <taxon>Porites</taxon>
    </lineage>
</organism>
<keyword evidence="2" id="KW-1185">Reference proteome</keyword>